<dbReference type="EMBL" id="JBHRYB010000013">
    <property type="protein sequence ID" value="MFC3680809.1"/>
    <property type="molecule type" value="Genomic_DNA"/>
</dbReference>
<feature type="transmembrane region" description="Helical" evidence="1">
    <location>
        <begin position="472"/>
        <end position="499"/>
    </location>
</feature>
<dbReference type="Gene3D" id="1.20.1640.10">
    <property type="entry name" value="Multidrug efflux transporter AcrB transmembrane domain"/>
    <property type="match status" value="2"/>
</dbReference>
<dbReference type="PANTHER" id="PTHR32063:SF18">
    <property type="entry name" value="CATION EFFLUX SYSTEM PROTEIN"/>
    <property type="match status" value="1"/>
</dbReference>
<organism evidence="2 3">
    <name type="scientific">Bacterioplanoides pacificum</name>
    <dbReference type="NCBI Taxonomy" id="1171596"/>
    <lineage>
        <taxon>Bacteria</taxon>
        <taxon>Pseudomonadati</taxon>
        <taxon>Pseudomonadota</taxon>
        <taxon>Gammaproteobacteria</taxon>
        <taxon>Oceanospirillales</taxon>
        <taxon>Oceanospirillaceae</taxon>
        <taxon>Bacterioplanoides</taxon>
    </lineage>
</organism>
<dbReference type="SUPFAM" id="SSF82714">
    <property type="entry name" value="Multidrug efflux transporter AcrB TolC docking domain, DN and DC subdomains"/>
    <property type="match status" value="2"/>
</dbReference>
<sequence>MSQNKDYGHNAATYFITNTTTSWMMLAILLVGGLISYLGLGRLEDPQFTIKEAMVITHYPGANALQVEEEVTAPLENAIQALPYIDHVDSISKAGVSQIHLVIKPVFKSHQLPQIWDELRRKVRDKQNQLPPGAISPIVMDDFGDVFGVLLAISGSDFNYQEINDYSEYLKRELATVSGVSKVKLAGVQKEQVFIDISREKMANLGIPLARLYSLLNTQNVVQDAGHIRSAGEYIRIHPTGEFTSVQQMGDLLVSSPGSDKLIYLKDIARISEGIAETPAHLVNYQGQASLHMGISFNAGVNVVQVGQQLRAKLAQLDQNRPLGIEIFTLYDQPAEVEASSSGFVLNLLISVVIVIAVLFVFMGARAGLIIGLVLLLTILGTFIAMKALGIELHRISLGALIIALGMLVDNALVITEGIMVGLQKGLSRTRAAYDIVKQTQWPLLGATVIAVTAFAPIGLSPDSTGEFVGSLFYVLLISLMLSWFTALSITPFLCHLLFSRQEQHGAGDNKDTEPYKGALYDIYRSSLTFMLHNRRTTVIAMLLALVVAVVGFGFVKKSFFPPSNTPMFLVDIWLPEGSDIHATQQQALALEDYFRQQDGVVFTSSTVGQGELRFMLTYAPERQYRAYAQVMIRTEQREQIPAMIDQARIWTERQLPNAFVKYKRLQIGPGTKAKIEARFSGPDQAQLRQLAEQAKTIFLQDSDADNVRHDWRQRAKIIRPLFNEENARRAGISRQDLDDLLQMSVSGKTIGLYREGTTLKPIIMRPPAVERLNIDRLMDLQIWSPVFNRYIPVQQVVDRFDLVFEDPIIARRDRKRTIQVFVDPSLQSSVTADTLFQRVRPKIEAIPLPAGYELSWGGEYESSQKAEKSVFASLPLGYLIMFIITVLLFNELRSALVIWACVPLAIIGVSAGMLMLGAEFGFMALLGFLSLSGMIVKNGIVLVDQIRLELSEGLSPYEAVFHASISRLRPVTMAALTTILGLLPLLFDPFFSAMAVVICFGLGFATILTLGVVPVLYAMSHKIANPSHSYSQPMAAETKDTDS</sequence>
<gene>
    <name evidence="2" type="ORF">ACFOMG_11935</name>
</gene>
<keyword evidence="3" id="KW-1185">Reference proteome</keyword>
<dbReference type="Gene3D" id="3.30.70.1320">
    <property type="entry name" value="Multidrug efflux transporter AcrB pore domain like"/>
    <property type="match status" value="1"/>
</dbReference>
<keyword evidence="1" id="KW-0472">Membrane</keyword>
<name>A0ABV7VUD5_9GAMM</name>
<feature type="transmembrane region" description="Helical" evidence="1">
    <location>
        <begin position="442"/>
        <end position="460"/>
    </location>
</feature>
<dbReference type="Proteomes" id="UP001595722">
    <property type="component" value="Unassembled WGS sequence"/>
</dbReference>
<dbReference type="InterPro" id="IPR027463">
    <property type="entry name" value="AcrB_DN_DC_subdom"/>
</dbReference>
<feature type="transmembrane region" description="Helical" evidence="1">
    <location>
        <begin position="897"/>
        <end position="917"/>
    </location>
</feature>
<dbReference type="SUPFAM" id="SSF82693">
    <property type="entry name" value="Multidrug efflux transporter AcrB pore domain, PN1, PN2, PC1 and PC2 subdomains"/>
    <property type="match status" value="2"/>
</dbReference>
<feature type="transmembrane region" description="Helical" evidence="1">
    <location>
        <begin position="537"/>
        <end position="556"/>
    </location>
</feature>
<evidence type="ECO:0000313" key="3">
    <source>
        <dbReference type="Proteomes" id="UP001595722"/>
    </source>
</evidence>
<protein>
    <submittedName>
        <fullName evidence="2">Efflux RND transporter permease subunit</fullName>
    </submittedName>
</protein>
<dbReference type="PANTHER" id="PTHR32063">
    <property type="match status" value="1"/>
</dbReference>
<feature type="transmembrane region" description="Helical" evidence="1">
    <location>
        <begin position="396"/>
        <end position="421"/>
    </location>
</feature>
<dbReference type="InterPro" id="IPR001036">
    <property type="entry name" value="Acrflvin-R"/>
</dbReference>
<evidence type="ECO:0000256" key="1">
    <source>
        <dbReference type="SAM" id="Phobius"/>
    </source>
</evidence>
<dbReference type="Gene3D" id="3.30.70.1430">
    <property type="entry name" value="Multidrug efflux transporter AcrB pore domain"/>
    <property type="match status" value="2"/>
</dbReference>
<dbReference type="Gene3D" id="3.30.2090.10">
    <property type="entry name" value="Multidrug efflux transporter AcrB TolC docking domain, DN and DC subdomains"/>
    <property type="match status" value="2"/>
</dbReference>
<feature type="transmembrane region" description="Helical" evidence="1">
    <location>
        <begin position="871"/>
        <end position="890"/>
    </location>
</feature>
<keyword evidence="1" id="KW-0812">Transmembrane</keyword>
<dbReference type="Pfam" id="PF00873">
    <property type="entry name" value="ACR_tran"/>
    <property type="match status" value="1"/>
</dbReference>
<feature type="transmembrane region" description="Helical" evidence="1">
    <location>
        <begin position="972"/>
        <end position="988"/>
    </location>
</feature>
<dbReference type="RefSeq" id="WP_376866909.1">
    <property type="nucleotide sequence ID" value="NZ_JBHRYB010000013.1"/>
</dbReference>
<feature type="transmembrane region" description="Helical" evidence="1">
    <location>
        <begin position="923"/>
        <end position="944"/>
    </location>
</feature>
<comment type="caution">
    <text evidence="2">The sequence shown here is derived from an EMBL/GenBank/DDBJ whole genome shotgun (WGS) entry which is preliminary data.</text>
</comment>
<feature type="transmembrane region" description="Helical" evidence="1">
    <location>
        <begin position="369"/>
        <end position="390"/>
    </location>
</feature>
<dbReference type="PRINTS" id="PR00702">
    <property type="entry name" value="ACRIFLAVINRP"/>
</dbReference>
<evidence type="ECO:0000313" key="2">
    <source>
        <dbReference type="EMBL" id="MFC3680809.1"/>
    </source>
</evidence>
<keyword evidence="1" id="KW-1133">Transmembrane helix</keyword>
<reference evidence="3" key="1">
    <citation type="journal article" date="2019" name="Int. J. Syst. Evol. Microbiol.">
        <title>The Global Catalogue of Microorganisms (GCM) 10K type strain sequencing project: providing services to taxonomists for standard genome sequencing and annotation.</title>
        <authorList>
            <consortium name="The Broad Institute Genomics Platform"/>
            <consortium name="The Broad Institute Genome Sequencing Center for Infectious Disease"/>
            <person name="Wu L."/>
            <person name="Ma J."/>
        </authorList>
    </citation>
    <scope>NUCLEOTIDE SEQUENCE [LARGE SCALE GENOMIC DNA]</scope>
    <source>
        <strain evidence="3">KCTC 42424</strain>
    </source>
</reference>
<proteinExistence type="predicted"/>
<feature type="transmembrane region" description="Helical" evidence="1">
    <location>
        <begin position="21"/>
        <end position="40"/>
    </location>
</feature>
<accession>A0ABV7VUD5</accession>
<feature type="transmembrane region" description="Helical" evidence="1">
    <location>
        <begin position="994"/>
        <end position="1018"/>
    </location>
</feature>
<dbReference type="SUPFAM" id="SSF82866">
    <property type="entry name" value="Multidrug efflux transporter AcrB transmembrane domain"/>
    <property type="match status" value="2"/>
</dbReference>
<dbReference type="Gene3D" id="3.30.70.1440">
    <property type="entry name" value="Multidrug efflux transporter AcrB pore domain"/>
    <property type="match status" value="1"/>
</dbReference>
<feature type="transmembrane region" description="Helical" evidence="1">
    <location>
        <begin position="344"/>
        <end position="362"/>
    </location>
</feature>